<dbReference type="EMBL" id="JAMSCK010000005">
    <property type="protein sequence ID" value="MCM8570484.1"/>
    <property type="molecule type" value="Genomic_DNA"/>
</dbReference>
<comment type="caution">
    <text evidence="1">The sequence shown here is derived from an EMBL/GenBank/DDBJ whole genome shotgun (WGS) entry which is preliminary data.</text>
</comment>
<keyword evidence="1" id="KW-0808">Transferase</keyword>
<organism evidence="1 2">
    <name type="scientific">Gramella jeungdoensis</name>
    <dbReference type="NCBI Taxonomy" id="708091"/>
    <lineage>
        <taxon>Bacteria</taxon>
        <taxon>Pseudomonadati</taxon>
        <taxon>Bacteroidota</taxon>
        <taxon>Flavobacteriia</taxon>
        <taxon>Flavobacteriales</taxon>
        <taxon>Flavobacteriaceae</taxon>
        <taxon>Christiangramia</taxon>
    </lineage>
</organism>
<gene>
    <name evidence="1" type="ORF">NE848_13905</name>
</gene>
<sequence length="279" mass="33173">MKHFLITRFNLRAAHWQTSKTGNPVLTEDWLKKRFFLFETYCLPSVVNQTQQNFTWLVFFDTHTPTEYRRRAIQISKEYPNFFPVFIDGIESLKDSSIEEIKKEITPSDDYIITSRLDNDDIIHKNYIKTIQCLFQPLDKTVIDLRIGYQATLGEPYSQIRNVYNIFNPYISLIESVDNFKTVFHRQHKDWKNSNSVIIYEDQRLWCEVVHHENVLNSTRKFAVRTYSLNAEDFGQKKGFELTDSPINVFISNNQLYIRRFLSKIKNGIVLKIPTVFKY</sequence>
<dbReference type="Proteomes" id="UP001155077">
    <property type="component" value="Unassembled WGS sequence"/>
</dbReference>
<keyword evidence="2" id="KW-1185">Reference proteome</keyword>
<evidence type="ECO:0000313" key="1">
    <source>
        <dbReference type="EMBL" id="MCM8570484.1"/>
    </source>
</evidence>
<dbReference type="InterPro" id="IPR021466">
    <property type="entry name" value="Put_rhamnosyl_transferase"/>
</dbReference>
<dbReference type="GO" id="GO:0016740">
    <property type="term" value="F:transferase activity"/>
    <property type="evidence" value="ECO:0007669"/>
    <property type="project" value="UniProtKB-KW"/>
</dbReference>
<dbReference type="RefSeq" id="WP_252114653.1">
    <property type="nucleotide sequence ID" value="NZ_JAMSCK010000005.1"/>
</dbReference>
<name>A0ABT0Z427_9FLAO</name>
<accession>A0ABT0Z427</accession>
<protein>
    <submittedName>
        <fullName evidence="1">Rhamnosyl transferase</fullName>
    </submittedName>
</protein>
<proteinExistence type="predicted"/>
<reference evidence="1" key="1">
    <citation type="submission" date="2022-06" db="EMBL/GenBank/DDBJ databases">
        <title>Gramella sediminis sp. nov., isolated from deep-sea sediment of the Indian Ocean.</title>
        <authorList>
            <person name="Yang L."/>
        </authorList>
    </citation>
    <scope>NUCLEOTIDE SEQUENCE</scope>
    <source>
        <strain evidence="1">HMD3159</strain>
    </source>
</reference>
<dbReference type="Pfam" id="PF11316">
    <property type="entry name" value="Rhamno_transf"/>
    <property type="match status" value="1"/>
</dbReference>
<evidence type="ECO:0000313" key="2">
    <source>
        <dbReference type="Proteomes" id="UP001155077"/>
    </source>
</evidence>